<evidence type="ECO:0000313" key="11">
    <source>
        <dbReference type="EMBL" id="KAG5162257.1"/>
    </source>
</evidence>
<dbReference type="GO" id="GO:0004198">
    <property type="term" value="F:calcium-dependent cysteine-type endopeptidase activity"/>
    <property type="evidence" value="ECO:0007669"/>
    <property type="project" value="InterPro"/>
</dbReference>
<dbReference type="Gene3D" id="3.90.70.10">
    <property type="entry name" value="Cysteine proteinases"/>
    <property type="match status" value="1"/>
</dbReference>
<evidence type="ECO:0000256" key="3">
    <source>
        <dbReference type="ARBA" id="ARBA00022801"/>
    </source>
</evidence>
<dbReference type="PANTHER" id="PTHR10183:SF379">
    <property type="entry name" value="CALPAIN-5"/>
    <property type="match status" value="1"/>
</dbReference>
<dbReference type="InterPro" id="IPR001300">
    <property type="entry name" value="Peptidase_C2_calpain_cat"/>
</dbReference>
<dbReference type="SUPFAM" id="SSF54001">
    <property type="entry name" value="Cysteine proteinases"/>
    <property type="match status" value="1"/>
</dbReference>
<dbReference type="InterPro" id="IPR038765">
    <property type="entry name" value="Papain-like_cys_pep_sf"/>
</dbReference>
<proteinExistence type="inferred from homology"/>
<evidence type="ECO:0000313" key="10">
    <source>
        <dbReference type="EMBL" id="KAG5161880.1"/>
    </source>
</evidence>
<feature type="compositionally biased region" description="Polar residues" evidence="8">
    <location>
        <begin position="611"/>
        <end position="627"/>
    </location>
</feature>
<dbReference type="PRINTS" id="PR00704">
    <property type="entry name" value="CALPAIN"/>
</dbReference>
<accession>A0A8H8CDN2</accession>
<feature type="coiled-coil region" evidence="7">
    <location>
        <begin position="91"/>
        <end position="118"/>
    </location>
</feature>
<feature type="domain" description="Calpain catalytic" evidence="9">
    <location>
        <begin position="118"/>
        <end position="432"/>
    </location>
</feature>
<keyword evidence="7" id="KW-0175">Coiled coil</keyword>
<dbReference type="EMBL" id="JAFIQS010000023">
    <property type="protein sequence ID" value="KAG5161880.1"/>
    <property type="molecule type" value="Genomic_DNA"/>
</dbReference>
<feature type="active site" evidence="5 6">
    <location>
        <position position="369"/>
    </location>
</feature>
<keyword evidence="2 6" id="KW-0645">Protease</keyword>
<organism evidence="11">
    <name type="scientific">Psilocybe cubensis</name>
    <name type="common">Psychedelic mushroom</name>
    <name type="synonym">Stropharia cubensis</name>
    <dbReference type="NCBI Taxonomy" id="181762"/>
    <lineage>
        <taxon>Eukaryota</taxon>
        <taxon>Fungi</taxon>
        <taxon>Dikarya</taxon>
        <taxon>Basidiomycota</taxon>
        <taxon>Agaricomycotina</taxon>
        <taxon>Agaricomycetes</taxon>
        <taxon>Agaricomycetidae</taxon>
        <taxon>Agaricales</taxon>
        <taxon>Agaricineae</taxon>
        <taxon>Strophariaceae</taxon>
        <taxon>Psilocybe</taxon>
    </lineage>
</organism>
<feature type="compositionally biased region" description="Low complexity" evidence="8">
    <location>
        <begin position="628"/>
        <end position="648"/>
    </location>
</feature>
<dbReference type="SMART" id="SM00230">
    <property type="entry name" value="CysPc"/>
    <property type="match status" value="1"/>
</dbReference>
<dbReference type="EMBL" id="JAFIQS010000020">
    <property type="protein sequence ID" value="KAG5162257.1"/>
    <property type="molecule type" value="Genomic_DNA"/>
</dbReference>
<dbReference type="PROSITE" id="PS50203">
    <property type="entry name" value="CALPAIN_CAT"/>
    <property type="match status" value="1"/>
</dbReference>
<comment type="caution">
    <text evidence="11">The sequence shown here is derived from an EMBL/GenBank/DDBJ whole genome shotgun (WGS) entry which is preliminary data.</text>
</comment>
<evidence type="ECO:0000256" key="5">
    <source>
        <dbReference type="PIRSR" id="PIRSR622684-1"/>
    </source>
</evidence>
<evidence type="ECO:0000256" key="7">
    <source>
        <dbReference type="SAM" id="Coils"/>
    </source>
</evidence>
<evidence type="ECO:0000256" key="6">
    <source>
        <dbReference type="PROSITE-ProRule" id="PRU00239"/>
    </source>
</evidence>
<dbReference type="GO" id="GO:0006508">
    <property type="term" value="P:proteolysis"/>
    <property type="evidence" value="ECO:0007669"/>
    <property type="project" value="UniProtKB-KW"/>
</dbReference>
<evidence type="ECO:0000259" key="9">
    <source>
        <dbReference type="PROSITE" id="PS50203"/>
    </source>
</evidence>
<dbReference type="PANTHER" id="PTHR10183">
    <property type="entry name" value="CALPAIN"/>
    <property type="match status" value="1"/>
</dbReference>
<name>A0A8H8CDN2_PSICU</name>
<sequence length="738" mass="82216">MSLSVYSLPAHISSESSGSSPLSDNVINTATLSHSIYEPLTSGKMALGHYPPAPKDSEPWNIAQPTRRNTMTDSSILPSTPPPPQVGLIVTEELQQALKDCKEKVERIAKECRAANRKFRDIEFDLENDTVRCLYGLTGDKTTNPPDVRRVSEIFEDPKFFVGAPHSSDIVQGKLGNCWFLSALATMAAFPGLVEKSCIGRDQEVGVYGFIFFKNSQWVNVVIDEFWLLLTVVSISQLFWSLPKFEGLSQEEKSLYHDDKDLYNSLARKGGKGLYFARSGTSGETWVPLIEKAYAKLHGDYASLNGGRMNEGVEDLTGRDILDPDKFWKDELLYSNNSETHLYGVSFPALTEWRSGNSAATVGGLYGSHAYSILRVKECRGRRFVVLRNPWGKEEWTGAWSDGSKEWNGDEGRAILTELDHILGDDGEFVMECMGLSSADNYIGLQLGYVDVLASASSQISAMLMESRRGLYFDLPKRTSAIIALTSLDERYFKHITHQHQYHTLEFVLYRLDKQETQNHTYSGAICERSVSCELELEAGKYAVYPRIDRLYYGDTTYFEDSLPTMDYRKLSRMLSQRVESRMIASNYTLGEEKKFLPTSLRAIIERDLQSQIPNSAENPAPDTNNLTKTTTTTTTTTVTTVKRTVGTPAKPRPQNDSAAPYDISQHSPTLFPKHNASTSETPGISTAVTEAPASDAAHSNSITYEDEKQLSLVLGLRVYTKKDAVAVVTGSVLDIPR</sequence>
<dbReference type="AlphaFoldDB" id="A0A8H8CDN2"/>
<dbReference type="Pfam" id="PF00648">
    <property type="entry name" value="Peptidase_C2"/>
    <property type="match status" value="2"/>
</dbReference>
<dbReference type="InterPro" id="IPR022684">
    <property type="entry name" value="Calpain_cysteine_protease"/>
</dbReference>
<dbReference type="PROSITE" id="PS00139">
    <property type="entry name" value="THIOL_PROTEASE_CYS"/>
    <property type="match status" value="1"/>
</dbReference>
<protein>
    <recommendedName>
        <fullName evidence="9">Calpain catalytic domain-containing protein</fullName>
    </recommendedName>
</protein>
<reference evidence="11" key="1">
    <citation type="submission" date="2021-02" db="EMBL/GenBank/DDBJ databases">
        <title>Psilocybe cubensis genome.</title>
        <authorList>
            <person name="Mckernan K.J."/>
            <person name="Crawford S."/>
            <person name="Trippe A."/>
            <person name="Kane L.T."/>
            <person name="Mclaughlin S."/>
        </authorList>
    </citation>
    <scope>NUCLEOTIDE SEQUENCE [LARGE SCALE GENOMIC DNA]</scope>
    <source>
        <strain evidence="11">MGC-MH-2018</strain>
    </source>
</reference>
<dbReference type="InterPro" id="IPR000169">
    <property type="entry name" value="Pept_cys_AS"/>
</dbReference>
<evidence type="ECO:0000256" key="1">
    <source>
        <dbReference type="ARBA" id="ARBA00007623"/>
    </source>
</evidence>
<feature type="region of interest" description="Disordered" evidence="8">
    <location>
        <begin position="611"/>
        <end position="684"/>
    </location>
</feature>
<evidence type="ECO:0000256" key="2">
    <source>
        <dbReference type="ARBA" id="ARBA00022670"/>
    </source>
</evidence>
<evidence type="ECO:0000256" key="8">
    <source>
        <dbReference type="SAM" id="MobiDB-lite"/>
    </source>
</evidence>
<dbReference type="CDD" id="cd00044">
    <property type="entry name" value="CysPc"/>
    <property type="match status" value="1"/>
</dbReference>
<feature type="active site" evidence="5 6">
    <location>
        <position position="178"/>
    </location>
</feature>
<feature type="active site" evidence="5 6">
    <location>
        <position position="389"/>
    </location>
</feature>
<gene>
    <name evidence="11" type="ORF">JR316_012920</name>
    <name evidence="10" type="ORF">JR316_013167</name>
</gene>
<comment type="similarity">
    <text evidence="1">Belongs to the peptidase C2 family.</text>
</comment>
<keyword evidence="4 6" id="KW-0788">Thiol protease</keyword>
<evidence type="ECO:0000256" key="4">
    <source>
        <dbReference type="ARBA" id="ARBA00022807"/>
    </source>
</evidence>
<keyword evidence="3 6" id="KW-0378">Hydrolase</keyword>